<name>A0A4V0Y8M4_RHOPR</name>
<dbReference type="RefSeq" id="XP_073989208.1">
    <property type="nucleotide sequence ID" value="XM_074133107.1"/>
</dbReference>
<feature type="transmembrane region" description="Helical" evidence="6">
    <location>
        <begin position="185"/>
        <end position="208"/>
    </location>
</feature>
<dbReference type="EMBL" id="GHKJ01000474">
    <property type="protein sequence ID" value="MOY45504.1"/>
    <property type="molecule type" value="Transcribed_RNA"/>
</dbReference>
<dbReference type="GO" id="GO:0015165">
    <property type="term" value="F:pyrimidine nucleotide-sugar transmembrane transporter activity"/>
    <property type="evidence" value="ECO:0007669"/>
    <property type="project" value="InterPro"/>
</dbReference>
<feature type="transmembrane region" description="Helical" evidence="6">
    <location>
        <begin position="51"/>
        <end position="75"/>
    </location>
</feature>
<accession>A0A4V0Y8M4</accession>
<dbReference type="AlphaFoldDB" id="A0A4V0Y8M4"/>
<proteinExistence type="predicted"/>
<evidence type="ECO:0000256" key="6">
    <source>
        <dbReference type="SAM" id="Phobius"/>
    </source>
</evidence>
<evidence type="ECO:0000256" key="1">
    <source>
        <dbReference type="ARBA" id="ARBA00004141"/>
    </source>
</evidence>
<reference evidence="7" key="1">
    <citation type="submission" date="2019-04" db="EMBL/GenBank/DDBJ databases">
        <title>Analysis of the testis transcriptome of the Chagas disease vector Rhodnius prolixus.</title>
        <authorList>
            <person name="Cesar J."/>
            <person name="Ribeiro J.M."/>
            <person name="Pereira M.H."/>
            <person name="Araujo R.N."/>
            <person name="Gontijo N.F."/>
            <person name="Pessoa G."/>
            <person name="Sant'Anna M.V."/>
            <person name="Sorgine M.H."/>
            <person name="Majerowicz D."/>
            <person name="Carvalho A.B."/>
            <person name="Braz G."/>
            <person name="Mesquita R."/>
            <person name="Lagerblad P.O."/>
            <person name="Koerich L.B."/>
        </authorList>
    </citation>
    <scope>NUCLEOTIDE SEQUENCE</scope>
</reference>
<feature type="transmembrane region" description="Helical" evidence="6">
    <location>
        <begin position="228"/>
        <end position="249"/>
    </location>
</feature>
<sequence length="351" mass="39635">MSCNFMNFHEIFPTRWSFIIFIFYIILFVNQGWLVTASQESDNKYKYNTTLAVLCTEIIKLIVCALIYSFCHSFCSLIVETKNNSKVAVLYFGPACLYCIYNNLTYINLSTFDPTTYYMVLQLRVVATGIVFQLVFKKELSAKQWVSLILLTFGCMMKQVNFGDVPAKDSVVEDGSEVPYTNKELGVSFSLGSLLLVAQVFCSCLGGVYNEYLLKHHASEVNLYVQNIFGYADSIICIFVLLVFQGNLLATFSYETIQPFLNYRVMLVVFNNAAIGIVTSFFLRYLNSILKTFASALELVFTMVVSRLLFSIPIYMNTIVSVFIVIAATITYSQNPVVNVKTAKGNKLEGV</sequence>
<feature type="transmembrane region" description="Helical" evidence="6">
    <location>
        <begin position="116"/>
        <end position="136"/>
    </location>
</feature>
<feature type="transmembrane region" description="Helical" evidence="6">
    <location>
        <begin position="87"/>
        <end position="104"/>
    </location>
</feature>
<keyword evidence="3 6" id="KW-0812">Transmembrane</keyword>
<dbReference type="PIRSF" id="PIRSF005799">
    <property type="entry name" value="UDP-gal_transpt"/>
    <property type="match status" value="1"/>
</dbReference>
<evidence type="ECO:0000256" key="3">
    <source>
        <dbReference type="ARBA" id="ARBA00022692"/>
    </source>
</evidence>
<dbReference type="RefSeq" id="XP_073989209.1">
    <property type="nucleotide sequence ID" value="XM_074133108.1"/>
</dbReference>
<feature type="transmembrane region" description="Helical" evidence="6">
    <location>
        <begin position="261"/>
        <end position="283"/>
    </location>
</feature>
<feature type="transmembrane region" description="Helical" evidence="6">
    <location>
        <begin position="314"/>
        <end position="332"/>
    </location>
</feature>
<protein>
    <submittedName>
        <fullName evidence="7">Putative cmp-sialic acid transporter</fullName>
    </submittedName>
</protein>
<dbReference type="Pfam" id="PF04142">
    <property type="entry name" value="Nuc_sug_transp"/>
    <property type="match status" value="1"/>
</dbReference>
<keyword evidence="5 6" id="KW-0472">Membrane</keyword>
<evidence type="ECO:0000256" key="4">
    <source>
        <dbReference type="ARBA" id="ARBA00022989"/>
    </source>
</evidence>
<feature type="transmembrane region" description="Helical" evidence="6">
    <location>
        <begin position="12"/>
        <end position="31"/>
    </location>
</feature>
<comment type="subcellular location">
    <subcellularLocation>
        <location evidence="1">Membrane</location>
        <topology evidence="1">Multi-pass membrane protein</topology>
    </subcellularLocation>
</comment>
<evidence type="ECO:0000256" key="2">
    <source>
        <dbReference type="ARBA" id="ARBA00022597"/>
    </source>
</evidence>
<dbReference type="GO" id="GO:0000139">
    <property type="term" value="C:Golgi membrane"/>
    <property type="evidence" value="ECO:0007669"/>
    <property type="project" value="InterPro"/>
</dbReference>
<keyword evidence="2" id="KW-0762">Sugar transport</keyword>
<keyword evidence="2" id="KW-0813">Transport</keyword>
<evidence type="ECO:0000313" key="7">
    <source>
        <dbReference type="EMBL" id="MOY45504.1"/>
    </source>
</evidence>
<dbReference type="GeneID" id="141456816"/>
<dbReference type="PANTHER" id="PTHR10231">
    <property type="entry name" value="NUCLEOTIDE-SUGAR TRANSMEMBRANE TRANSPORTER"/>
    <property type="match status" value="1"/>
</dbReference>
<evidence type="ECO:0000256" key="5">
    <source>
        <dbReference type="ARBA" id="ARBA00023136"/>
    </source>
</evidence>
<keyword evidence="4 6" id="KW-1133">Transmembrane helix</keyword>
<organism evidence="7">
    <name type="scientific">Rhodnius prolixus</name>
    <name type="common">Triatomid bug</name>
    <dbReference type="NCBI Taxonomy" id="13249"/>
    <lineage>
        <taxon>Eukaryota</taxon>
        <taxon>Metazoa</taxon>
        <taxon>Ecdysozoa</taxon>
        <taxon>Arthropoda</taxon>
        <taxon>Hexapoda</taxon>
        <taxon>Insecta</taxon>
        <taxon>Pterygota</taxon>
        <taxon>Neoptera</taxon>
        <taxon>Paraneoptera</taxon>
        <taxon>Hemiptera</taxon>
        <taxon>Heteroptera</taxon>
        <taxon>Panheteroptera</taxon>
        <taxon>Cimicomorpha</taxon>
        <taxon>Reduviidae</taxon>
        <taxon>Triatominae</taxon>
        <taxon>Rhodnius</taxon>
    </lineage>
</organism>
<dbReference type="InterPro" id="IPR007271">
    <property type="entry name" value="Nuc_sug_transpt"/>
</dbReference>